<dbReference type="Proteomes" id="UP000035996">
    <property type="component" value="Unassembled WGS sequence"/>
</dbReference>
<reference evidence="4" key="1">
    <citation type="submission" date="2015-06" db="EMBL/GenBank/DDBJ databases">
        <authorList>
            <person name="Liu B."/>
            <person name="Wang J."/>
            <person name="Zhu Y."/>
            <person name="Liu G."/>
            <person name="Chen Q."/>
            <person name="Zheng C."/>
            <person name="Che J."/>
            <person name="Ge C."/>
            <person name="Shi H."/>
            <person name="Pan Z."/>
            <person name="Liu X."/>
        </authorList>
    </citation>
    <scope>NUCLEOTIDE SEQUENCE [LARGE SCALE GENOMIC DNA]</scope>
    <source>
        <strain evidence="4">DSM 16346</strain>
    </source>
</reference>
<dbReference type="Pfam" id="PF19610">
    <property type="entry name" value="DUF6115"/>
    <property type="match status" value="1"/>
</dbReference>
<evidence type="ECO:0000256" key="1">
    <source>
        <dbReference type="SAM" id="Coils"/>
    </source>
</evidence>
<organism evidence="4 5">
    <name type="scientific">Guptibacillus hwajinpoensis</name>
    <dbReference type="NCBI Taxonomy" id="208199"/>
    <lineage>
        <taxon>Bacteria</taxon>
        <taxon>Bacillati</taxon>
        <taxon>Bacillota</taxon>
        <taxon>Bacilli</taxon>
        <taxon>Bacillales</taxon>
        <taxon>Guptibacillaceae</taxon>
        <taxon>Guptibacillus</taxon>
    </lineage>
</organism>
<keyword evidence="1" id="KW-0175">Coiled coil</keyword>
<feature type="compositionally biased region" description="Polar residues" evidence="2">
    <location>
        <begin position="78"/>
        <end position="94"/>
    </location>
</feature>
<keyword evidence="5" id="KW-1185">Reference proteome</keyword>
<accession>A0A0J6CK49</accession>
<gene>
    <name evidence="4" type="ORF">AB986_11520</name>
</gene>
<proteinExistence type="predicted"/>
<evidence type="ECO:0000256" key="3">
    <source>
        <dbReference type="SAM" id="Phobius"/>
    </source>
</evidence>
<dbReference type="RefSeq" id="WP_048311303.1">
    <property type="nucleotide sequence ID" value="NZ_CP119526.1"/>
</dbReference>
<protein>
    <recommendedName>
        <fullName evidence="6">Swarming motility protein SwrB</fullName>
    </recommendedName>
</protein>
<feature type="transmembrane region" description="Helical" evidence="3">
    <location>
        <begin position="6"/>
        <end position="24"/>
    </location>
</feature>
<evidence type="ECO:0000256" key="2">
    <source>
        <dbReference type="SAM" id="MobiDB-lite"/>
    </source>
</evidence>
<evidence type="ECO:0008006" key="6">
    <source>
        <dbReference type="Google" id="ProtNLM"/>
    </source>
</evidence>
<keyword evidence="3" id="KW-1133">Transmembrane helix</keyword>
<evidence type="ECO:0000313" key="5">
    <source>
        <dbReference type="Proteomes" id="UP000035996"/>
    </source>
</evidence>
<dbReference type="OrthoDB" id="1708317at2"/>
<sequence length="169" mass="19470">MYPFIFISIALHLVSFLCIVLLYLKQSKSSEVREEVASSMEEYIEQLEQENDRLMTKVKTFVEKRDNQLDIRLRVLEQNGNSVKPQPEPQNSESPKLVEPVHYRQQPIQPPESKNPIVIQHPSSKNERNQKAIQLYQQGFAANDIARLLNCGTGEVELIVNMHGRSGQR</sequence>
<keyword evidence="3" id="KW-0812">Transmembrane</keyword>
<feature type="region of interest" description="Disordered" evidence="2">
    <location>
        <begin position="77"/>
        <end position="115"/>
    </location>
</feature>
<evidence type="ECO:0000313" key="4">
    <source>
        <dbReference type="EMBL" id="KMM36591.1"/>
    </source>
</evidence>
<dbReference type="InterPro" id="IPR046118">
    <property type="entry name" value="DUF6115"/>
</dbReference>
<feature type="coiled-coil region" evidence="1">
    <location>
        <begin position="33"/>
        <end position="64"/>
    </location>
</feature>
<comment type="caution">
    <text evidence="4">The sequence shown here is derived from an EMBL/GenBank/DDBJ whole genome shotgun (WGS) entry which is preliminary data.</text>
</comment>
<keyword evidence="3" id="KW-0472">Membrane</keyword>
<name>A0A0J6CK49_9BACL</name>
<dbReference type="STRING" id="157733.AB986_11520"/>
<dbReference type="EMBL" id="LELK01000004">
    <property type="protein sequence ID" value="KMM36591.1"/>
    <property type="molecule type" value="Genomic_DNA"/>
</dbReference>
<dbReference type="AlphaFoldDB" id="A0A0J6CK49"/>